<dbReference type="Proteomes" id="UP000601597">
    <property type="component" value="Unassembled WGS sequence"/>
</dbReference>
<evidence type="ECO:0000313" key="2">
    <source>
        <dbReference type="EMBL" id="GGY64473.1"/>
    </source>
</evidence>
<gene>
    <name evidence="2" type="ORF">GCM10007071_08930</name>
</gene>
<sequence>MRKKLVIVLCLALSALAQGVTAGPPESAPALTITDRQLEWVGGQVFRNECSSRQSCLVHWNRGEHFPSLGIGHFIWYPEGVDGRFVESFPSLVTYMGTQGVDLPDWLARQAPAGAPWPDRDAFLQAEQSDPRIRQLRQLLADQQATQAAFLLLRAREALNDVAAASANPDRTQEKINGLTATPGGIYALIDYVNFKGEGLAESERYQGLGWGLLQVLEAMPGEASPRDTVLQQFREAAAYVLARRAEGSGRDIEKDQWLPGWLKRVNTYREPSSAP</sequence>
<evidence type="ECO:0000313" key="3">
    <source>
        <dbReference type="Proteomes" id="UP000601597"/>
    </source>
</evidence>
<dbReference type="EMBL" id="BMXV01000002">
    <property type="protein sequence ID" value="GGY64473.1"/>
    <property type="molecule type" value="Genomic_DNA"/>
</dbReference>
<comment type="caution">
    <text evidence="2">The sequence shown here is derived from an EMBL/GenBank/DDBJ whole genome shotgun (WGS) entry which is preliminary data.</text>
</comment>
<keyword evidence="1" id="KW-0732">Signal</keyword>
<dbReference type="RefSeq" id="WP_189573445.1">
    <property type="nucleotide sequence ID" value="NZ_BMXV01000002.1"/>
</dbReference>
<protein>
    <submittedName>
        <fullName evidence="2">Uncharacterized protein</fullName>
    </submittedName>
</protein>
<evidence type="ECO:0000256" key="1">
    <source>
        <dbReference type="SAM" id="SignalP"/>
    </source>
</evidence>
<accession>A0ABQ3ASI8</accession>
<reference evidence="3" key="1">
    <citation type="journal article" date="2019" name="Int. J. Syst. Evol. Microbiol.">
        <title>The Global Catalogue of Microorganisms (GCM) 10K type strain sequencing project: providing services to taxonomists for standard genome sequencing and annotation.</title>
        <authorList>
            <consortium name="The Broad Institute Genomics Platform"/>
            <consortium name="The Broad Institute Genome Sequencing Center for Infectious Disease"/>
            <person name="Wu L."/>
            <person name="Ma J."/>
        </authorList>
    </citation>
    <scope>NUCLEOTIDE SEQUENCE [LARGE SCALE GENOMIC DNA]</scope>
    <source>
        <strain evidence="3">KCTC 22280</strain>
    </source>
</reference>
<feature type="signal peptide" evidence="1">
    <location>
        <begin position="1"/>
        <end position="22"/>
    </location>
</feature>
<feature type="chain" id="PRO_5046141041" evidence="1">
    <location>
        <begin position="23"/>
        <end position="276"/>
    </location>
</feature>
<proteinExistence type="predicted"/>
<keyword evidence="3" id="KW-1185">Reference proteome</keyword>
<name>A0ABQ3ASI8_9GAMM</name>
<organism evidence="2 3">
    <name type="scientific">Marinobacter zhanjiangensis</name>
    <dbReference type="NCBI Taxonomy" id="578215"/>
    <lineage>
        <taxon>Bacteria</taxon>
        <taxon>Pseudomonadati</taxon>
        <taxon>Pseudomonadota</taxon>
        <taxon>Gammaproteobacteria</taxon>
        <taxon>Pseudomonadales</taxon>
        <taxon>Marinobacteraceae</taxon>
        <taxon>Marinobacter</taxon>
    </lineage>
</organism>